<evidence type="ECO:0000313" key="2">
    <source>
        <dbReference type="Proteomes" id="UP000177763"/>
    </source>
</evidence>
<organism evidence="1 2">
    <name type="scientific">candidate division WWE3 bacterium RIFCSPLOWO2_12_FULL_36_10</name>
    <dbReference type="NCBI Taxonomy" id="1802630"/>
    <lineage>
        <taxon>Bacteria</taxon>
        <taxon>Katanobacteria</taxon>
    </lineage>
</organism>
<protein>
    <submittedName>
        <fullName evidence="1">Uncharacterized protein</fullName>
    </submittedName>
</protein>
<sequence length="185" mass="20719">MKKNLLIIAVFVVVVAVGVRFLYPVFAGCNVSVVSKSKIISVKISNKKLFKTFANSLLHCEKGYFKVGHPYEGTGPFFVKSVKIIVDDSKYQNVVYVGKNADGSLGTELSSFDFEFVRGIAIIHLSFTSEFANKNDFIDRTAFELASRIDTLYKYNNFTDRIERNYKKASASYTSKDIGLGVYAK</sequence>
<name>A0A1F4VKH7_UNCKA</name>
<dbReference type="Proteomes" id="UP000177763">
    <property type="component" value="Unassembled WGS sequence"/>
</dbReference>
<dbReference type="AlphaFoldDB" id="A0A1F4VKH7"/>
<comment type="caution">
    <text evidence="1">The sequence shown here is derived from an EMBL/GenBank/DDBJ whole genome shotgun (WGS) entry which is preliminary data.</text>
</comment>
<evidence type="ECO:0000313" key="1">
    <source>
        <dbReference type="EMBL" id="OGC57787.1"/>
    </source>
</evidence>
<gene>
    <name evidence="1" type="ORF">A3H26_00695</name>
</gene>
<reference evidence="1 2" key="1">
    <citation type="journal article" date="2016" name="Nat. Commun.">
        <title>Thousands of microbial genomes shed light on interconnected biogeochemical processes in an aquifer system.</title>
        <authorList>
            <person name="Anantharaman K."/>
            <person name="Brown C.T."/>
            <person name="Hug L.A."/>
            <person name="Sharon I."/>
            <person name="Castelle C.J."/>
            <person name="Probst A.J."/>
            <person name="Thomas B.C."/>
            <person name="Singh A."/>
            <person name="Wilkins M.J."/>
            <person name="Karaoz U."/>
            <person name="Brodie E.L."/>
            <person name="Williams K.H."/>
            <person name="Hubbard S.S."/>
            <person name="Banfield J.F."/>
        </authorList>
    </citation>
    <scope>NUCLEOTIDE SEQUENCE [LARGE SCALE GENOMIC DNA]</scope>
</reference>
<proteinExistence type="predicted"/>
<dbReference type="EMBL" id="MEVN01000005">
    <property type="protein sequence ID" value="OGC57787.1"/>
    <property type="molecule type" value="Genomic_DNA"/>
</dbReference>
<accession>A0A1F4VKH7</accession>
<dbReference type="STRING" id="1802630.A3H26_00695"/>